<dbReference type="RefSeq" id="WP_191206396.1">
    <property type="nucleotide sequence ID" value="NZ_JACXZA010000007.1"/>
</dbReference>
<reference evidence="2 3" key="1">
    <citation type="submission" date="2020-09" db="EMBL/GenBank/DDBJ databases">
        <title>Paenibacillus sp. strain PR3 16S rRNA gene Genome sequencing and assembly.</title>
        <authorList>
            <person name="Kim J."/>
        </authorList>
    </citation>
    <scope>NUCLEOTIDE SEQUENCE [LARGE SCALE GENOMIC DNA]</scope>
    <source>
        <strain evidence="2 3">PR3</strain>
    </source>
</reference>
<sequence>MADLQLRHRALRPELMDDHGTGGDSLREAHRHLQRLNQIFGAAGPVLYAVRQLWQEAGRPRQLSVLDIGCGAGDINRSLLRWAEQEGIELLLTLGDLTEEACAEARALYQDEPRVTVRQLDLFKLQPGEADIVAASQLLHHFDEEQVVEAVEAMVRGSRIGCAIGDIHRHPIAWAAVWLVTRTVSRNRYIRHDGPLSVAKGFRAADWRRVRERLADGGQLAYSWRPLFRYACWVRK</sequence>
<keyword evidence="2" id="KW-0808">Transferase</keyword>
<organism evidence="2 3">
    <name type="scientific">Paenibacillus terricola</name>
    <dbReference type="NCBI Taxonomy" id="2763503"/>
    <lineage>
        <taxon>Bacteria</taxon>
        <taxon>Bacillati</taxon>
        <taxon>Bacillota</taxon>
        <taxon>Bacilli</taxon>
        <taxon>Bacillales</taxon>
        <taxon>Paenibacillaceae</taxon>
        <taxon>Paenibacillus</taxon>
    </lineage>
</organism>
<dbReference type="EMBL" id="JACXZA010000007">
    <property type="protein sequence ID" value="MBD3922118.1"/>
    <property type="molecule type" value="Genomic_DNA"/>
</dbReference>
<dbReference type="InterPro" id="IPR041698">
    <property type="entry name" value="Methyltransf_25"/>
</dbReference>
<dbReference type="InterPro" id="IPR029063">
    <property type="entry name" value="SAM-dependent_MTases_sf"/>
</dbReference>
<evidence type="ECO:0000259" key="1">
    <source>
        <dbReference type="Pfam" id="PF13649"/>
    </source>
</evidence>
<keyword evidence="2" id="KW-0489">Methyltransferase</keyword>
<keyword evidence="3" id="KW-1185">Reference proteome</keyword>
<evidence type="ECO:0000313" key="3">
    <source>
        <dbReference type="Proteomes" id="UP000609346"/>
    </source>
</evidence>
<dbReference type="CDD" id="cd02440">
    <property type="entry name" value="AdoMet_MTases"/>
    <property type="match status" value="1"/>
</dbReference>
<dbReference type="Proteomes" id="UP000609346">
    <property type="component" value="Unassembled WGS sequence"/>
</dbReference>
<accession>A0ABR8N1R0</accession>
<dbReference type="SUPFAM" id="SSF53335">
    <property type="entry name" value="S-adenosyl-L-methionine-dependent methyltransferases"/>
    <property type="match status" value="1"/>
</dbReference>
<comment type="caution">
    <text evidence="2">The sequence shown here is derived from an EMBL/GenBank/DDBJ whole genome shotgun (WGS) entry which is preliminary data.</text>
</comment>
<proteinExistence type="predicted"/>
<dbReference type="Gene3D" id="3.40.50.150">
    <property type="entry name" value="Vaccinia Virus protein VP39"/>
    <property type="match status" value="1"/>
</dbReference>
<dbReference type="GO" id="GO:0032259">
    <property type="term" value="P:methylation"/>
    <property type="evidence" value="ECO:0007669"/>
    <property type="project" value="UniProtKB-KW"/>
</dbReference>
<protein>
    <submittedName>
        <fullName evidence="2">Methyltransferase domain-containing protein</fullName>
    </submittedName>
</protein>
<dbReference type="GO" id="GO:0008168">
    <property type="term" value="F:methyltransferase activity"/>
    <property type="evidence" value="ECO:0007669"/>
    <property type="project" value="UniProtKB-KW"/>
</dbReference>
<feature type="domain" description="Methyltransferase" evidence="1">
    <location>
        <begin position="65"/>
        <end position="156"/>
    </location>
</feature>
<name>A0ABR8N1R0_9BACL</name>
<gene>
    <name evidence="2" type="ORF">H8B09_25375</name>
</gene>
<dbReference type="Pfam" id="PF13649">
    <property type="entry name" value="Methyltransf_25"/>
    <property type="match status" value="1"/>
</dbReference>
<evidence type="ECO:0000313" key="2">
    <source>
        <dbReference type="EMBL" id="MBD3922118.1"/>
    </source>
</evidence>